<keyword evidence="1" id="KW-0853">WD repeat</keyword>
<dbReference type="EMBL" id="UOFL01000256">
    <property type="protein sequence ID" value="VAW82907.1"/>
    <property type="molecule type" value="Genomic_DNA"/>
</dbReference>
<gene>
    <name evidence="3" type="ORF">MNBD_GAMMA12-1910</name>
</gene>
<dbReference type="SUPFAM" id="SSF50998">
    <property type="entry name" value="Quinoprotein alcohol dehydrogenase-like"/>
    <property type="match status" value="1"/>
</dbReference>
<evidence type="ECO:0000256" key="1">
    <source>
        <dbReference type="ARBA" id="ARBA00022574"/>
    </source>
</evidence>
<dbReference type="Pfam" id="PF00400">
    <property type="entry name" value="WD40"/>
    <property type="match status" value="1"/>
</dbReference>
<dbReference type="PANTHER" id="PTHR22847">
    <property type="entry name" value="WD40 REPEAT PROTEIN"/>
    <property type="match status" value="1"/>
</dbReference>
<accession>A0A3B0Z5Z3</accession>
<organism evidence="3">
    <name type="scientific">hydrothermal vent metagenome</name>
    <dbReference type="NCBI Taxonomy" id="652676"/>
    <lineage>
        <taxon>unclassified sequences</taxon>
        <taxon>metagenomes</taxon>
        <taxon>ecological metagenomes</taxon>
    </lineage>
</organism>
<dbReference type="PROSITE" id="PS50082">
    <property type="entry name" value="WD_REPEATS_2"/>
    <property type="match status" value="1"/>
</dbReference>
<dbReference type="PANTHER" id="PTHR22847:SF637">
    <property type="entry name" value="WD REPEAT DOMAIN 5B"/>
    <property type="match status" value="1"/>
</dbReference>
<name>A0A3B0Z5Z3_9ZZZZ</name>
<dbReference type="InterPro" id="IPR015943">
    <property type="entry name" value="WD40/YVTN_repeat-like_dom_sf"/>
</dbReference>
<evidence type="ECO:0000256" key="2">
    <source>
        <dbReference type="ARBA" id="ARBA00022737"/>
    </source>
</evidence>
<dbReference type="Gene3D" id="2.130.10.10">
    <property type="entry name" value="YVTN repeat-like/Quinoprotein amine dehydrogenase"/>
    <property type="match status" value="1"/>
</dbReference>
<keyword evidence="2" id="KW-0677">Repeat</keyword>
<dbReference type="AlphaFoldDB" id="A0A3B0Z5Z3"/>
<dbReference type="SMART" id="SM00320">
    <property type="entry name" value="WD40"/>
    <property type="match status" value="4"/>
</dbReference>
<reference evidence="3" key="1">
    <citation type="submission" date="2018-06" db="EMBL/GenBank/DDBJ databases">
        <authorList>
            <person name="Zhirakovskaya E."/>
        </authorList>
    </citation>
    <scope>NUCLEOTIDE SEQUENCE</scope>
</reference>
<sequence length="327" mass="37024">MEQAYHLNILSRTGPLQKIDNYRFGVATYLTLDQDLVISAGTDNRIRIWNWITGKEEKIFFADSHFDIQCMAISKDKTQLATGHGSSGGVHMWDLITNKLIWCFPRKQSIHSVAFNADDSKIYMKHAFNTIMVFDAQDGKHLQTINDNPNSSSLSTFSMNGNTLYYFDARVVRAMQTETGKELWGTSVKGNRRLILSHDGKYLALLNSSKQIQIVRTSDGAMGPLLDTDSELMGEVDDLALCFTHDNYHILLAHGGKHLQLWNIADQTLCIEYLLDDDSNFKDIIILADNQRFALGQRSGINYLGELSIPTDIDRSSLTWEPIRSYC</sequence>
<proteinExistence type="predicted"/>
<evidence type="ECO:0000313" key="3">
    <source>
        <dbReference type="EMBL" id="VAW82907.1"/>
    </source>
</evidence>
<protein>
    <submittedName>
        <fullName evidence="3">Uncharacterized protein</fullName>
    </submittedName>
</protein>
<dbReference type="InterPro" id="IPR011047">
    <property type="entry name" value="Quinoprotein_ADH-like_sf"/>
</dbReference>
<dbReference type="InterPro" id="IPR001680">
    <property type="entry name" value="WD40_rpt"/>
</dbReference>